<evidence type="ECO:0000313" key="7">
    <source>
        <dbReference type="EMBL" id="CAD8873634.1"/>
    </source>
</evidence>
<keyword evidence="5" id="KW-0732">Signal</keyword>
<feature type="domain" description="Methyltransferase type 11" evidence="6">
    <location>
        <begin position="142"/>
        <end position="241"/>
    </location>
</feature>
<protein>
    <recommendedName>
        <fullName evidence="6">Methyltransferase type 11 domain-containing protein</fullName>
    </recommendedName>
</protein>
<gene>
    <name evidence="7" type="ORF">CHYS00102_LOCUS792</name>
</gene>
<dbReference type="Gene3D" id="3.40.50.150">
    <property type="entry name" value="Vaccinia Virus protein VP39"/>
    <property type="match status" value="1"/>
</dbReference>
<reference evidence="7" key="1">
    <citation type="submission" date="2021-01" db="EMBL/GenBank/DDBJ databases">
        <authorList>
            <person name="Corre E."/>
            <person name="Pelletier E."/>
            <person name="Niang G."/>
            <person name="Scheremetjew M."/>
            <person name="Finn R."/>
            <person name="Kale V."/>
            <person name="Holt S."/>
            <person name="Cochrane G."/>
            <person name="Meng A."/>
            <person name="Brown T."/>
            <person name="Cohen L."/>
        </authorList>
    </citation>
    <scope>NUCLEOTIDE SEQUENCE</scope>
    <source>
        <strain evidence="7">308</strain>
    </source>
</reference>
<feature type="region of interest" description="SAM motif II" evidence="4">
    <location>
        <begin position="205"/>
        <end position="213"/>
    </location>
</feature>
<keyword evidence="2 4" id="KW-0808">Transferase</keyword>
<dbReference type="InterPro" id="IPR025774">
    <property type="entry name" value="PiNMT-like"/>
</dbReference>
<evidence type="ECO:0000259" key="6">
    <source>
        <dbReference type="Pfam" id="PF08241"/>
    </source>
</evidence>
<keyword evidence="1 4" id="KW-0489">Methyltransferase</keyword>
<evidence type="ECO:0000256" key="5">
    <source>
        <dbReference type="SAM" id="SignalP"/>
    </source>
</evidence>
<accession>A0A7S1B3A8</accession>
<proteinExistence type="inferred from homology"/>
<dbReference type="SUPFAM" id="SSF53335">
    <property type="entry name" value="S-adenosyl-L-methionine-dependent methyltransferases"/>
    <property type="match status" value="1"/>
</dbReference>
<evidence type="ECO:0000256" key="3">
    <source>
        <dbReference type="ARBA" id="ARBA00022691"/>
    </source>
</evidence>
<sequence length="369" mass="40670">MILTLASAIAAASVTEAFVAVAPERKAFLTGSATKFARLDVVSPPASWSSSSSSLSMKYGSATLSRVVDSIRSKERSREELKVGIAGFYDRSSKLWEEVWGEHMHHGYYVPENRTDHVQAQIDLIDEVLAWSGIDSPPSSVVDVGCGVGGSSRHIARKYGCERAEGITLSPYQAARGNELAVETGLADACTYRVADALEMPFDDDAFDLVWSLESGEHMPEKTKFVGELLRVAAPGGRIIIVTWCHRDLEEGEKDLTKKEKKLLAKINRAYYLPPWCSVADYVTMLEERGAKDIRRDDWSHIIAPFWKAVIKSSLNFKSVVGLAKSGFSTQRGAYAMFLMLRGFNKGLIKFGLITCTKPELESSPEAMD</sequence>
<dbReference type="EMBL" id="HBFR01001214">
    <property type="protein sequence ID" value="CAD8873634.1"/>
    <property type="molecule type" value="Transcribed_RNA"/>
</dbReference>
<dbReference type="GO" id="GO:0032259">
    <property type="term" value="P:methylation"/>
    <property type="evidence" value="ECO:0007669"/>
    <property type="project" value="UniProtKB-UniRule"/>
</dbReference>
<dbReference type="PANTHER" id="PTHR44068">
    <property type="entry name" value="ZGC:194242"/>
    <property type="match status" value="1"/>
</dbReference>
<feature type="region of interest" description="SAM motif III" evidence="4">
    <location>
        <begin position="232"/>
        <end position="241"/>
    </location>
</feature>
<evidence type="ECO:0000256" key="1">
    <source>
        <dbReference type="ARBA" id="ARBA00022603"/>
    </source>
</evidence>
<keyword evidence="3 4" id="KW-0949">S-adenosyl-L-methionine</keyword>
<name>A0A7S1B3A8_9STRA</name>
<dbReference type="PROSITE" id="PS51581">
    <property type="entry name" value="SAM_GTMT"/>
    <property type="match status" value="1"/>
</dbReference>
<comment type="similarity">
    <text evidence="4">Belongs to the class I-like SAM-binding methyltransferase superfamily. gTMT family.</text>
</comment>
<dbReference type="InterPro" id="IPR050447">
    <property type="entry name" value="Erg6_SMT_methyltransf"/>
</dbReference>
<dbReference type="PANTHER" id="PTHR44068:SF11">
    <property type="entry name" value="GERANYL DIPHOSPHATE 2-C-METHYLTRANSFERASE"/>
    <property type="match status" value="1"/>
</dbReference>
<feature type="region of interest" description="SAM motif I" evidence="4">
    <location>
        <begin position="141"/>
        <end position="150"/>
    </location>
</feature>
<evidence type="ECO:0000256" key="2">
    <source>
        <dbReference type="ARBA" id="ARBA00022679"/>
    </source>
</evidence>
<feature type="chain" id="PRO_5030823158" description="Methyltransferase type 11 domain-containing protein" evidence="5">
    <location>
        <begin position="18"/>
        <end position="369"/>
    </location>
</feature>
<dbReference type="InterPro" id="IPR029063">
    <property type="entry name" value="SAM-dependent_MTases_sf"/>
</dbReference>
<dbReference type="AlphaFoldDB" id="A0A7S1B3A8"/>
<dbReference type="CDD" id="cd02440">
    <property type="entry name" value="AdoMet_MTases"/>
    <property type="match status" value="1"/>
</dbReference>
<dbReference type="GO" id="GO:0008757">
    <property type="term" value="F:S-adenosylmethionine-dependent methyltransferase activity"/>
    <property type="evidence" value="ECO:0007669"/>
    <property type="project" value="InterPro"/>
</dbReference>
<dbReference type="InterPro" id="IPR013216">
    <property type="entry name" value="Methyltransf_11"/>
</dbReference>
<evidence type="ECO:0000256" key="4">
    <source>
        <dbReference type="PROSITE-ProRule" id="PRU00914"/>
    </source>
</evidence>
<dbReference type="Pfam" id="PF08241">
    <property type="entry name" value="Methyltransf_11"/>
    <property type="match status" value="1"/>
</dbReference>
<feature type="signal peptide" evidence="5">
    <location>
        <begin position="1"/>
        <end position="17"/>
    </location>
</feature>
<organism evidence="7">
    <name type="scientific">Corethron hystrix</name>
    <dbReference type="NCBI Taxonomy" id="216773"/>
    <lineage>
        <taxon>Eukaryota</taxon>
        <taxon>Sar</taxon>
        <taxon>Stramenopiles</taxon>
        <taxon>Ochrophyta</taxon>
        <taxon>Bacillariophyta</taxon>
        <taxon>Coscinodiscophyceae</taxon>
        <taxon>Corethrophycidae</taxon>
        <taxon>Corethrales</taxon>
        <taxon>Corethraceae</taxon>
        <taxon>Corethron</taxon>
    </lineage>
</organism>